<name>A0ACD4D1L3_9HYPH</name>
<accession>A0ACD4D1L3</accession>
<organism evidence="1 2">
    <name type="scientific">Phyllobacterium zundukense</name>
    <dbReference type="NCBI Taxonomy" id="1867719"/>
    <lineage>
        <taxon>Bacteria</taxon>
        <taxon>Pseudomonadati</taxon>
        <taxon>Pseudomonadota</taxon>
        <taxon>Alphaproteobacteria</taxon>
        <taxon>Hyphomicrobiales</taxon>
        <taxon>Phyllobacteriaceae</taxon>
        <taxon>Phyllobacterium</taxon>
    </lineage>
</organism>
<evidence type="ECO:0000313" key="2">
    <source>
        <dbReference type="Proteomes" id="UP001061991"/>
    </source>
</evidence>
<dbReference type="Proteomes" id="UP001061991">
    <property type="component" value="Chromosome"/>
</dbReference>
<sequence>MTQFPLYWVQYPDITDFPNHLARIHTLMHLSQSGTLQRYYELRDLQIGTNLAMEVIVPGLARWMSLSLALKLFASLSTLLLTTGAVMVGRAITGRFSYLLLGVLVFANNAMFQLGLLNYLFGVGVAFWLLSAWIIADRPAGARRLMVFSAGCVVLYLCHLSALGIYGICVVGYELSLARRRSLFAWRSLVLTLMQFVPAAILHVLVSSNSAGSYIPAPSPYTGMGISIVYKMMLVFLAPGIGVSGYLLAQIAIGLPLVLALYFSFRSGALRLVTPARWMAGLLAIAIALLPPSGFGSNLVDIRLIPACCLLAWCGLEATERSRWMPSAALAVIASVVFLISLETTYEWGMRDGEYGRVRSALRQVPGGSRIATVTLDHGETTASSISAHAGAWSVIDGSAFLSNFYIWPFQPFWVAYRGPYASLAALARTDDPAAAPPAYETLKNSYDYVLVFGGDSAARLRYAPNAEAIYDSRSLRLLRTGSTDHSGVVGR</sequence>
<gene>
    <name evidence="1" type="ORF">N8E88_24365</name>
</gene>
<reference evidence="1" key="1">
    <citation type="submission" date="2022-09" db="EMBL/GenBank/DDBJ databases">
        <title>Interaction between co-microsymbionts with complementary sets of symbiotic genes in legume-rhizobium systems.</title>
        <authorList>
            <person name="Safronova V."/>
            <person name="Sazanova A."/>
            <person name="Afonin A."/>
            <person name="Chirak E."/>
        </authorList>
    </citation>
    <scope>NUCLEOTIDE SEQUENCE</scope>
    <source>
        <strain evidence="1">A18/3m</strain>
    </source>
</reference>
<dbReference type="EMBL" id="CP104973">
    <property type="protein sequence ID" value="UXN59679.1"/>
    <property type="molecule type" value="Genomic_DNA"/>
</dbReference>
<protein>
    <submittedName>
        <fullName evidence="1">Uncharacterized protein</fullName>
    </submittedName>
</protein>
<keyword evidence="2" id="KW-1185">Reference proteome</keyword>
<evidence type="ECO:0000313" key="1">
    <source>
        <dbReference type="EMBL" id="UXN59679.1"/>
    </source>
</evidence>
<proteinExistence type="predicted"/>